<keyword evidence="2" id="KW-1185">Reference proteome</keyword>
<organism evidence="1 2">
    <name type="scientific">Virgibacillus natechei</name>
    <dbReference type="NCBI Taxonomy" id="1216297"/>
    <lineage>
        <taxon>Bacteria</taxon>
        <taxon>Bacillati</taxon>
        <taxon>Bacillota</taxon>
        <taxon>Bacilli</taxon>
        <taxon>Bacillales</taxon>
        <taxon>Bacillaceae</taxon>
        <taxon>Virgibacillus</taxon>
    </lineage>
</organism>
<accession>A0ABS4IIB7</accession>
<reference evidence="1 2" key="1">
    <citation type="submission" date="2021-03" db="EMBL/GenBank/DDBJ databases">
        <title>Genomic Encyclopedia of Type Strains, Phase IV (KMG-IV): sequencing the most valuable type-strain genomes for metagenomic binning, comparative biology and taxonomic classification.</title>
        <authorList>
            <person name="Goeker M."/>
        </authorList>
    </citation>
    <scope>NUCLEOTIDE SEQUENCE [LARGE SCALE GENOMIC DNA]</scope>
    <source>
        <strain evidence="1 2">DSM 25609</strain>
    </source>
</reference>
<sequence length="36" mass="4255">MIVMCGLLERDIEFFYRALVQFTEIEKTIIFGSRAN</sequence>
<evidence type="ECO:0000313" key="2">
    <source>
        <dbReference type="Proteomes" id="UP001519345"/>
    </source>
</evidence>
<dbReference type="EMBL" id="JAGGKX010000015">
    <property type="protein sequence ID" value="MBP1970665.1"/>
    <property type="molecule type" value="Genomic_DNA"/>
</dbReference>
<dbReference type="Proteomes" id="UP001519345">
    <property type="component" value="Unassembled WGS sequence"/>
</dbReference>
<evidence type="ECO:0000313" key="1">
    <source>
        <dbReference type="EMBL" id="MBP1970665.1"/>
    </source>
</evidence>
<gene>
    <name evidence="1" type="ORF">J2Z83_002801</name>
</gene>
<comment type="caution">
    <text evidence="1">The sequence shown here is derived from an EMBL/GenBank/DDBJ whole genome shotgun (WGS) entry which is preliminary data.</text>
</comment>
<name>A0ABS4IIB7_9BACI</name>
<proteinExistence type="predicted"/>
<protein>
    <submittedName>
        <fullName evidence="1">Uncharacterized protein</fullName>
    </submittedName>
</protein>